<evidence type="ECO:0000313" key="2">
    <source>
        <dbReference type="EMBL" id="MFC0625558.1"/>
    </source>
</evidence>
<reference evidence="2 3" key="1">
    <citation type="submission" date="2024-09" db="EMBL/GenBank/DDBJ databases">
        <authorList>
            <person name="Sun Q."/>
            <person name="Mori K."/>
        </authorList>
    </citation>
    <scope>NUCLEOTIDE SEQUENCE [LARGE SCALE GENOMIC DNA]</scope>
    <source>
        <strain evidence="2 3">CGMCC 1.15906</strain>
    </source>
</reference>
<keyword evidence="1" id="KW-0812">Transmembrane</keyword>
<gene>
    <name evidence="2" type="ORF">ACFFGN_15860</name>
</gene>
<comment type="caution">
    <text evidence="2">The sequence shown here is derived from an EMBL/GenBank/DDBJ whole genome shotgun (WGS) entry which is preliminary data.</text>
</comment>
<sequence length="122" mass="11957">MQPAPTLGERVGLACALMAVGLTAAVLAAGAIALIGSLAAFVIGVYLGSVVGGCCLYTIAVRTRLGVTFGLLNCGALIAAGMFGVFPSLDHSGGLALLIGGLFLFAAATALLTAPRTARPAP</sequence>
<evidence type="ECO:0000256" key="1">
    <source>
        <dbReference type="SAM" id="Phobius"/>
    </source>
</evidence>
<name>A0ABV6QLQ4_9ACTN</name>
<feature type="transmembrane region" description="Helical" evidence="1">
    <location>
        <begin position="95"/>
        <end position="114"/>
    </location>
</feature>
<evidence type="ECO:0000313" key="3">
    <source>
        <dbReference type="Proteomes" id="UP001589890"/>
    </source>
</evidence>
<accession>A0ABV6QLQ4</accession>
<feature type="transmembrane region" description="Helical" evidence="1">
    <location>
        <begin position="67"/>
        <end position="89"/>
    </location>
</feature>
<proteinExistence type="predicted"/>
<protein>
    <recommendedName>
        <fullName evidence="4">Major facilitator superfamily (MFS) profile domain-containing protein</fullName>
    </recommendedName>
</protein>
<keyword evidence="1" id="KW-0472">Membrane</keyword>
<dbReference type="Proteomes" id="UP001589890">
    <property type="component" value="Unassembled WGS sequence"/>
</dbReference>
<organism evidence="2 3">
    <name type="scientific">Kribbella deserti</name>
    <dbReference type="NCBI Taxonomy" id="1926257"/>
    <lineage>
        <taxon>Bacteria</taxon>
        <taxon>Bacillati</taxon>
        <taxon>Actinomycetota</taxon>
        <taxon>Actinomycetes</taxon>
        <taxon>Propionibacteriales</taxon>
        <taxon>Kribbellaceae</taxon>
        <taxon>Kribbella</taxon>
    </lineage>
</organism>
<feature type="transmembrane region" description="Helical" evidence="1">
    <location>
        <begin position="41"/>
        <end position="60"/>
    </location>
</feature>
<evidence type="ECO:0008006" key="4">
    <source>
        <dbReference type="Google" id="ProtNLM"/>
    </source>
</evidence>
<feature type="transmembrane region" description="Helical" evidence="1">
    <location>
        <begin position="12"/>
        <end position="35"/>
    </location>
</feature>
<dbReference type="RefSeq" id="WP_380048098.1">
    <property type="nucleotide sequence ID" value="NZ_JBHLTC010000018.1"/>
</dbReference>
<keyword evidence="1" id="KW-1133">Transmembrane helix</keyword>
<dbReference type="EMBL" id="JBHLTC010000018">
    <property type="protein sequence ID" value="MFC0625558.1"/>
    <property type="molecule type" value="Genomic_DNA"/>
</dbReference>
<keyword evidence="3" id="KW-1185">Reference proteome</keyword>